<keyword evidence="1" id="KW-0472">Membrane</keyword>
<protein>
    <submittedName>
        <fullName evidence="3">GIY-YIG nuclease family protein</fullName>
    </submittedName>
</protein>
<keyword evidence="1" id="KW-0812">Transmembrane</keyword>
<reference evidence="3" key="1">
    <citation type="submission" date="2021-08" db="EMBL/GenBank/DDBJ databases">
        <title>Complete genome sequence of Chryseobacterium sp strain PS-8.</title>
        <authorList>
            <person name="Das S.K."/>
        </authorList>
    </citation>
    <scope>NUCLEOTIDE SEQUENCE</scope>
    <source>
        <strain evidence="3">PS-8</strain>
    </source>
</reference>
<dbReference type="PROSITE" id="PS50164">
    <property type="entry name" value="GIY_YIG"/>
    <property type="match status" value="1"/>
</dbReference>
<keyword evidence="4" id="KW-1185">Reference proteome</keyword>
<dbReference type="InterPro" id="IPR035901">
    <property type="entry name" value="GIY-YIG_endonuc_sf"/>
</dbReference>
<comment type="caution">
    <text evidence="3">The sequence shown here is derived from an EMBL/GenBank/DDBJ whole genome shotgun (WGS) entry which is preliminary data.</text>
</comment>
<dbReference type="CDD" id="cd10449">
    <property type="entry name" value="GIY-YIG_SLX1_like"/>
    <property type="match status" value="1"/>
</dbReference>
<dbReference type="Pfam" id="PF01541">
    <property type="entry name" value="GIY-YIG"/>
    <property type="match status" value="1"/>
</dbReference>
<dbReference type="RefSeq" id="WP_235131478.1">
    <property type="nucleotide sequence ID" value="NZ_JACSGT010000001.1"/>
</dbReference>
<evidence type="ECO:0000313" key="4">
    <source>
        <dbReference type="Proteomes" id="UP001430374"/>
    </source>
</evidence>
<evidence type="ECO:0000259" key="2">
    <source>
        <dbReference type="PROSITE" id="PS50164"/>
    </source>
</evidence>
<dbReference type="Proteomes" id="UP001430374">
    <property type="component" value="Unassembled WGS sequence"/>
</dbReference>
<gene>
    <name evidence="3" type="ORF">H9Q08_11720</name>
</gene>
<dbReference type="SUPFAM" id="SSF82771">
    <property type="entry name" value="GIY-YIG endonuclease"/>
    <property type="match status" value="1"/>
</dbReference>
<dbReference type="Gene3D" id="3.40.1440.10">
    <property type="entry name" value="GIY-YIG endonuclease"/>
    <property type="match status" value="1"/>
</dbReference>
<proteinExistence type="predicted"/>
<evidence type="ECO:0000256" key="1">
    <source>
        <dbReference type="SAM" id="Phobius"/>
    </source>
</evidence>
<dbReference type="InterPro" id="IPR000305">
    <property type="entry name" value="GIY-YIG_endonuc"/>
</dbReference>
<organism evidence="3 4">
    <name type="scientific">Chryseobacterium indicum</name>
    <dbReference type="NCBI Taxonomy" id="2766954"/>
    <lineage>
        <taxon>Bacteria</taxon>
        <taxon>Pseudomonadati</taxon>
        <taxon>Bacteroidota</taxon>
        <taxon>Flavobacteriia</taxon>
        <taxon>Flavobacteriales</taxon>
        <taxon>Weeksellaceae</taxon>
        <taxon>Chryseobacterium group</taxon>
        <taxon>Chryseobacterium</taxon>
    </lineage>
</organism>
<accession>A0ABS9C7L6</accession>
<keyword evidence="1" id="KW-1133">Transmembrane helix</keyword>
<dbReference type="EMBL" id="JACSGT010000001">
    <property type="protein sequence ID" value="MCF2219965.1"/>
    <property type="molecule type" value="Genomic_DNA"/>
</dbReference>
<sequence>MRFFVYINLCATAIFFFLNKYYIGHSCEILQERLRKHLSDHKGFTSKAKDWMIVYSENFDSKIEAYKREREIKSWKSSSKIQRLIESSAG</sequence>
<evidence type="ECO:0000313" key="3">
    <source>
        <dbReference type="EMBL" id="MCF2219965.1"/>
    </source>
</evidence>
<feature type="transmembrane region" description="Helical" evidence="1">
    <location>
        <begin position="6"/>
        <end position="23"/>
    </location>
</feature>
<feature type="domain" description="GIY-YIG" evidence="2">
    <location>
        <begin position="1"/>
        <end position="82"/>
    </location>
</feature>
<name>A0ABS9C7L6_9FLAO</name>